<gene>
    <name evidence="3" type="ordered locus">Tneu_0224</name>
</gene>
<protein>
    <recommendedName>
        <fullName evidence="5">Chorismate dehydratase</fullName>
    </recommendedName>
</protein>
<dbReference type="InterPro" id="IPR003773">
    <property type="entry name" value="Menaquinone_biosynth"/>
</dbReference>
<dbReference type="AlphaFoldDB" id="B1YAV0"/>
<sequence length="239" mass="26094">MAKVVRIRYAHSDPLFWRAKLDVVEAGNLEAARLLREGAADIGFVPITMAAELGLPIVPRLAIYSTGPILSARVFKGRGAGGLCAVSETTVSARVVNRLLGASLETVEDPWAALDSCSEVLAVGDEALRMIDRGVPTLLDVGELWQTRVGTPLFFAVLVAKPGAEGLEEAVAEMENSLAHFYENPAPLVESTARRLGVSRRLVEEYFQRSRYLLNGGYIQYMVKEAEVLGLPRPRFLEL</sequence>
<accession>B1YAV0</accession>
<dbReference type="GeneID" id="6164415"/>
<keyword evidence="2" id="KW-0456">Lyase</keyword>
<dbReference type="RefSeq" id="WP_012349600.1">
    <property type="nucleotide sequence ID" value="NC_010525.1"/>
</dbReference>
<dbReference type="Gene3D" id="3.40.190.10">
    <property type="entry name" value="Periplasmic binding protein-like II"/>
    <property type="match status" value="2"/>
</dbReference>
<evidence type="ECO:0000256" key="1">
    <source>
        <dbReference type="ARBA" id="ARBA00022428"/>
    </source>
</evidence>
<dbReference type="Pfam" id="PF02621">
    <property type="entry name" value="VitK2_biosynth"/>
    <property type="match status" value="1"/>
</dbReference>
<evidence type="ECO:0000313" key="4">
    <source>
        <dbReference type="Proteomes" id="UP000001694"/>
    </source>
</evidence>
<keyword evidence="4" id="KW-1185">Reference proteome</keyword>
<dbReference type="InterPro" id="IPR030868">
    <property type="entry name" value="MqnA"/>
</dbReference>
<dbReference type="OrthoDB" id="25411at2157"/>
<reference evidence="3" key="1">
    <citation type="submission" date="2008-03" db="EMBL/GenBank/DDBJ databases">
        <title>Complete sequence of Thermoproteus neutrophilus V24Sta.</title>
        <authorList>
            <consortium name="US DOE Joint Genome Institute"/>
            <person name="Copeland A."/>
            <person name="Lucas S."/>
            <person name="Lapidus A."/>
            <person name="Glavina del Rio T."/>
            <person name="Dalin E."/>
            <person name="Tice H."/>
            <person name="Bruce D."/>
            <person name="Goodwin L."/>
            <person name="Pitluck S."/>
            <person name="Sims D."/>
            <person name="Brettin T."/>
            <person name="Detter J.C."/>
            <person name="Han C."/>
            <person name="Kuske C.R."/>
            <person name="Schmutz J."/>
            <person name="Larimer F."/>
            <person name="Land M."/>
            <person name="Hauser L."/>
            <person name="Kyrpides N."/>
            <person name="Mikhailova N."/>
            <person name="Biddle J.F."/>
            <person name="Zhang Z."/>
            <person name="Fitz-Gibbon S.T."/>
            <person name="Lowe T.M."/>
            <person name="Saltikov C."/>
            <person name="House C.H."/>
            <person name="Richardson P."/>
        </authorList>
    </citation>
    <scope>NUCLEOTIDE SEQUENCE [LARGE SCALE GENOMIC DNA]</scope>
    <source>
        <strain evidence="3">V24Sta</strain>
    </source>
</reference>
<evidence type="ECO:0008006" key="5">
    <source>
        <dbReference type="Google" id="ProtNLM"/>
    </source>
</evidence>
<dbReference type="SUPFAM" id="SSF53850">
    <property type="entry name" value="Periplasmic binding protein-like II"/>
    <property type="match status" value="1"/>
</dbReference>
<proteinExistence type="predicted"/>
<dbReference type="eggNOG" id="arCOG00655">
    <property type="taxonomic scope" value="Archaea"/>
</dbReference>
<dbReference type="STRING" id="444157.Tneu_0224"/>
<evidence type="ECO:0000313" key="3">
    <source>
        <dbReference type="EMBL" id="ACB39179.1"/>
    </source>
</evidence>
<keyword evidence="1" id="KW-0474">Menaquinone biosynthesis</keyword>
<dbReference type="EMBL" id="CP001014">
    <property type="protein sequence ID" value="ACB39179.1"/>
    <property type="molecule type" value="Genomic_DNA"/>
</dbReference>
<name>B1YAV0_PYRNV</name>
<dbReference type="PANTHER" id="PTHR37690">
    <property type="entry name" value="CHORISMATE DEHYDRATASE"/>
    <property type="match status" value="1"/>
</dbReference>
<dbReference type="Proteomes" id="UP000001694">
    <property type="component" value="Chromosome"/>
</dbReference>
<dbReference type="GO" id="GO:0016829">
    <property type="term" value="F:lyase activity"/>
    <property type="evidence" value="ECO:0007669"/>
    <property type="project" value="UniProtKB-KW"/>
</dbReference>
<dbReference type="PANTHER" id="PTHR37690:SF1">
    <property type="entry name" value="CHORISMATE DEHYDRATASE"/>
    <property type="match status" value="1"/>
</dbReference>
<evidence type="ECO:0000256" key="2">
    <source>
        <dbReference type="ARBA" id="ARBA00023239"/>
    </source>
</evidence>
<organism evidence="3 4">
    <name type="scientific">Pyrobaculum neutrophilum (strain DSM 2338 / JCM 9278 / NBRC 100436 / V24Sta)</name>
    <name type="common">Thermoproteus neutrophilus</name>
    <dbReference type="NCBI Taxonomy" id="444157"/>
    <lineage>
        <taxon>Archaea</taxon>
        <taxon>Thermoproteota</taxon>
        <taxon>Thermoprotei</taxon>
        <taxon>Thermoproteales</taxon>
        <taxon>Thermoproteaceae</taxon>
        <taxon>Pyrobaculum</taxon>
    </lineage>
</organism>
<dbReference type="GO" id="GO:0009234">
    <property type="term" value="P:menaquinone biosynthetic process"/>
    <property type="evidence" value="ECO:0007669"/>
    <property type="project" value="UniProtKB-KW"/>
</dbReference>
<dbReference type="KEGG" id="tne:Tneu_0224"/>
<dbReference type="HOGENOM" id="CLU_1122679_0_0_2"/>